<dbReference type="PANTHER" id="PTHR12837:SF15">
    <property type="entry name" value="POLY(ADP-RIBOSE) GLYCOHYDROLASE"/>
    <property type="match status" value="1"/>
</dbReference>
<sequence length="105" mass="11915">MSRLHVTYEGTIENNGHGMLQVDFANRFVGGGVTGAGLVQEEIRFLINPELIVSRLITEVLDHNECLIITVVGRDIFIKRAENPKANEEIVRRCDNSFETRDCWI</sequence>
<gene>
    <name evidence="2" type="ORF">JD844_006215</name>
</gene>
<name>A0ABQ7T1D6_PHRPL</name>
<dbReference type="PANTHER" id="PTHR12837">
    <property type="entry name" value="POLY ADP-RIBOSE GLYCOHYDROLASE"/>
    <property type="match status" value="1"/>
</dbReference>
<organism evidence="2 3">
    <name type="scientific">Phrynosoma platyrhinos</name>
    <name type="common">Desert horned lizard</name>
    <dbReference type="NCBI Taxonomy" id="52577"/>
    <lineage>
        <taxon>Eukaryota</taxon>
        <taxon>Metazoa</taxon>
        <taxon>Chordata</taxon>
        <taxon>Craniata</taxon>
        <taxon>Vertebrata</taxon>
        <taxon>Euteleostomi</taxon>
        <taxon>Lepidosauria</taxon>
        <taxon>Squamata</taxon>
        <taxon>Bifurcata</taxon>
        <taxon>Unidentata</taxon>
        <taxon>Episquamata</taxon>
        <taxon>Toxicofera</taxon>
        <taxon>Iguania</taxon>
        <taxon>Phrynosomatidae</taxon>
        <taxon>Phrynosomatinae</taxon>
        <taxon>Phrynosoma</taxon>
    </lineage>
</organism>
<accession>A0ABQ7T1D6</accession>
<reference evidence="2 3" key="1">
    <citation type="journal article" date="2022" name="Gigascience">
        <title>A chromosome-level genome assembly and annotation of the desert horned lizard, Phrynosoma platyrhinos, provides insight into chromosomal rearrangements among reptiles.</title>
        <authorList>
            <person name="Koochekian N."/>
            <person name="Ascanio A."/>
            <person name="Farleigh K."/>
            <person name="Card D.C."/>
            <person name="Schield D.R."/>
            <person name="Castoe T.A."/>
            <person name="Jezkova T."/>
        </authorList>
    </citation>
    <scope>NUCLEOTIDE SEQUENCE [LARGE SCALE GENOMIC DNA]</scope>
    <source>
        <strain evidence="2">NK-2021</strain>
    </source>
</reference>
<protein>
    <recommendedName>
        <fullName evidence="1">PARG catalytic Macro domain-containing protein</fullName>
    </recommendedName>
</protein>
<feature type="domain" description="PARG catalytic Macro" evidence="1">
    <location>
        <begin position="2"/>
        <end position="71"/>
    </location>
</feature>
<dbReference type="Pfam" id="PF05028">
    <property type="entry name" value="PARG_cat_C"/>
    <property type="match status" value="1"/>
</dbReference>
<comment type="caution">
    <text evidence="2">The sequence shown here is derived from an EMBL/GenBank/DDBJ whole genome shotgun (WGS) entry which is preliminary data.</text>
</comment>
<proteinExistence type="predicted"/>
<keyword evidence="3" id="KW-1185">Reference proteome</keyword>
<dbReference type="Proteomes" id="UP000826234">
    <property type="component" value="Unassembled WGS sequence"/>
</dbReference>
<evidence type="ECO:0000313" key="2">
    <source>
        <dbReference type="EMBL" id="KAH0623454.1"/>
    </source>
</evidence>
<evidence type="ECO:0000259" key="1">
    <source>
        <dbReference type="Pfam" id="PF05028"/>
    </source>
</evidence>
<dbReference type="InterPro" id="IPR007724">
    <property type="entry name" value="Poly_GlycHdrlase"/>
</dbReference>
<evidence type="ECO:0000313" key="3">
    <source>
        <dbReference type="Proteomes" id="UP000826234"/>
    </source>
</evidence>
<dbReference type="InterPro" id="IPR046372">
    <property type="entry name" value="PARG_cat_C"/>
</dbReference>
<dbReference type="EMBL" id="JAIPUX010001880">
    <property type="protein sequence ID" value="KAH0623454.1"/>
    <property type="molecule type" value="Genomic_DNA"/>
</dbReference>